<evidence type="ECO:0000256" key="2">
    <source>
        <dbReference type="SAM" id="Coils"/>
    </source>
</evidence>
<evidence type="ECO:0000313" key="6">
    <source>
        <dbReference type="Proteomes" id="UP000487649"/>
    </source>
</evidence>
<evidence type="ECO:0000256" key="1">
    <source>
        <dbReference type="ARBA" id="ARBA00004328"/>
    </source>
</evidence>
<evidence type="ECO:0000313" key="5">
    <source>
        <dbReference type="EMBL" id="MTK22863.1"/>
    </source>
</evidence>
<evidence type="ECO:0000256" key="3">
    <source>
        <dbReference type="SAM" id="MobiDB-lite"/>
    </source>
</evidence>
<dbReference type="SUPFAM" id="SSF56563">
    <property type="entry name" value="Major capsid protein gp5"/>
    <property type="match status" value="1"/>
</dbReference>
<feature type="coiled-coil region" evidence="2">
    <location>
        <begin position="2"/>
        <end position="52"/>
    </location>
</feature>
<name>A0A9X4XH64_9FIRM</name>
<reference evidence="5 6" key="1">
    <citation type="journal article" date="2019" name="Nat. Med.">
        <title>A library of human gut bacterial isolates paired with longitudinal multiomics data enables mechanistic microbiome research.</title>
        <authorList>
            <person name="Poyet M."/>
            <person name="Groussin M."/>
            <person name="Gibbons S.M."/>
            <person name="Avila-Pacheco J."/>
            <person name="Jiang X."/>
            <person name="Kearney S.M."/>
            <person name="Perrotta A.R."/>
            <person name="Berdy B."/>
            <person name="Zhao S."/>
            <person name="Lieberman T.D."/>
            <person name="Swanson P.K."/>
            <person name="Smith M."/>
            <person name="Roesemann S."/>
            <person name="Alexander J.E."/>
            <person name="Rich S.A."/>
            <person name="Livny J."/>
            <person name="Vlamakis H."/>
            <person name="Clish C."/>
            <person name="Bullock K."/>
            <person name="Deik A."/>
            <person name="Scott J."/>
            <person name="Pierce K.A."/>
            <person name="Xavier R.J."/>
            <person name="Alm E.J."/>
        </authorList>
    </citation>
    <scope>NUCLEOTIDE SEQUENCE [LARGE SCALE GENOMIC DNA]</scope>
    <source>
        <strain evidence="5 6">BIOML-A198</strain>
    </source>
</reference>
<organism evidence="5 6">
    <name type="scientific">Turicibacter sanguinis</name>
    <dbReference type="NCBI Taxonomy" id="154288"/>
    <lineage>
        <taxon>Bacteria</taxon>
        <taxon>Bacillati</taxon>
        <taxon>Bacillota</taxon>
        <taxon>Erysipelotrichia</taxon>
        <taxon>Erysipelotrichales</taxon>
        <taxon>Turicibacteraceae</taxon>
        <taxon>Turicibacter</taxon>
    </lineage>
</organism>
<comment type="subcellular location">
    <subcellularLocation>
        <location evidence="1">Virion</location>
    </subcellularLocation>
</comment>
<sequence length="440" mass="48848">MKKKLEEMLQKKEARRAELVERSKTSEDVVELRSIHAEMDGLNDEIAELRGMLAALPNEDNQVTDPTSEEPQARSFNPIATYSTGNQPTKRHQEDEEDIYGTLEYRKAFMNHVTKGTPIPEEFRANTNEARSNELTIVGDVAAVIPTNVLNKVIEDMTTEGKILARITQTSFKGGVEIPISEINPTATWLESEEQTSDDQKAKMKVKLSFGYHVLEAKVAIGLLTATVSLPVFEATIIKQLKKAMLQAIEKAIIEGSGEGQPLGITKYTNLPADQIVEFTSDNIGTVTQWATVEAAIPEEVEDSVIYVMSKKTWEKYLNGMTDSTGQKIGLGRINEKGQKLINGREVLVTDRFPGFDKCDENGIFGVVVDLSQYMLNSNLAMYFKKYFNEDTNKWIYKTLMIVDGKMTAGNDSTGKLVGAKGLLYLKKGASLLKEAKSGK</sequence>
<gene>
    <name evidence="5" type="ORF">GMA92_15825</name>
</gene>
<feature type="compositionally biased region" description="Polar residues" evidence="3">
    <location>
        <begin position="59"/>
        <end position="88"/>
    </location>
</feature>
<dbReference type="Proteomes" id="UP000487649">
    <property type="component" value="Unassembled WGS sequence"/>
</dbReference>
<dbReference type="InterPro" id="IPR054612">
    <property type="entry name" value="Phage_capsid-like_C"/>
</dbReference>
<feature type="domain" description="Phage capsid-like C-terminal" evidence="4">
    <location>
        <begin position="143"/>
        <end position="408"/>
    </location>
</feature>
<dbReference type="EMBL" id="WMQE01000071">
    <property type="protein sequence ID" value="MTK22863.1"/>
    <property type="molecule type" value="Genomic_DNA"/>
</dbReference>
<accession>A0A9X4XH64</accession>
<dbReference type="Pfam" id="PF05065">
    <property type="entry name" value="Phage_capsid"/>
    <property type="match status" value="1"/>
</dbReference>
<comment type="caution">
    <text evidence="5">The sequence shown here is derived from an EMBL/GenBank/DDBJ whole genome shotgun (WGS) entry which is preliminary data.</text>
</comment>
<keyword evidence="2" id="KW-0175">Coiled coil</keyword>
<dbReference type="NCBIfam" id="TIGR01554">
    <property type="entry name" value="major_cap_HK97"/>
    <property type="match status" value="1"/>
</dbReference>
<feature type="region of interest" description="Disordered" evidence="3">
    <location>
        <begin position="57"/>
        <end position="95"/>
    </location>
</feature>
<proteinExistence type="predicted"/>
<protein>
    <submittedName>
        <fullName evidence="5">Phage major capsid protein</fullName>
    </submittedName>
</protein>
<dbReference type="InterPro" id="IPR024455">
    <property type="entry name" value="Phage_capsid"/>
</dbReference>
<dbReference type="AlphaFoldDB" id="A0A9X4XH64"/>
<evidence type="ECO:0000259" key="4">
    <source>
        <dbReference type="Pfam" id="PF05065"/>
    </source>
</evidence>